<sequence length="764" mass="85481">MRRIFCMFCWQTLLTASLCLAFQPPQRIRRTAVLERPSTRRITFQSQIHERVYSSALFALSTDSSSSSTTAQSSSSSPPVLTVENLSCTHNGGETYQLKDVSYNLHRGRKVALIGRNGTGKSTFLKILHESYLKGTWSSSSDQLTAYREETNYKYTGKVEIPKTVRVAMVDQEPPMPSDVTVGDAILGITKLNVSPSRNSNNDVMDVVRNYRFASRQAETDPDAFVRASAAMEKMAGSWDVLTRAEEIASKLKIHHLQDLPLSMLSGGERKRVALCAALVEEPDVLLLDEPSNYLSLAGIEWLSELLTSNSNPKLTVLMVTHDRAFLEEVCDSIVELDRGSLYEHQGSYSSFLQAKEDRLALEDAAVQAANAKLRVELEWMRRQPQARESKSKARIDAFYKLEQATKPRPRDPNLNLVETVGGKSRRIGTKIVSMKNVSLKFGDRVMLDDFSYDFCVGDRICLAGANGVGKTTFTKLITGEVEPDSGFIEIGDTVVLGVYDQLGLKFDPSAESQTVMEFVIDQAQYDNIMNTGDTPAEARQLLKQFEFPRSRWNEPISVLSGGERRRLQLLSVLTKKPNFLIADEPSVDLDLDTLSALETFLDQFQGVLLTVSHDRAFADKVTDHLFVFEGDGVVKDFGGTLSEYASCLVELENRKIQQASGDNSAAEIKRQKHKEDSAERNQVRNFVRGAKKEMLNIERALEKLRGKSNDIQAEIDGTSSDEGWSVLAELTDKLNSVNEQIEEKEIRWLELGEDVERLDSNDF</sequence>
<evidence type="ECO:0000256" key="1">
    <source>
        <dbReference type="ARBA" id="ARBA00022448"/>
    </source>
</evidence>
<feature type="domain" description="ABC transporter" evidence="14">
    <location>
        <begin position="81"/>
        <end position="364"/>
    </location>
</feature>
<accession>A0A9K3Q5J1</accession>
<keyword evidence="7" id="KW-0378">Hydrolase</keyword>
<evidence type="ECO:0000256" key="6">
    <source>
        <dbReference type="ARBA" id="ARBA00022741"/>
    </source>
</evidence>
<dbReference type="GO" id="GO:0005524">
    <property type="term" value="F:ATP binding"/>
    <property type="evidence" value="ECO:0007669"/>
    <property type="project" value="UniProtKB-KW"/>
</dbReference>
<dbReference type="OrthoDB" id="6500128at2759"/>
<dbReference type="PROSITE" id="PS00211">
    <property type="entry name" value="ABC_TRANSPORTER_1"/>
    <property type="match status" value="2"/>
</dbReference>
<dbReference type="FunFam" id="3.40.50.300:FF:000183">
    <property type="entry name" value="ABC transporter ATP-binding protein yjjK"/>
    <property type="match status" value="1"/>
</dbReference>
<reference evidence="15" key="1">
    <citation type="journal article" date="2021" name="Sci. Rep.">
        <title>Diploid genomic architecture of Nitzschia inconspicua, an elite biomass production diatom.</title>
        <authorList>
            <person name="Oliver A."/>
            <person name="Podell S."/>
            <person name="Pinowska A."/>
            <person name="Traller J.C."/>
            <person name="Smith S.R."/>
            <person name="McClure R."/>
            <person name="Beliaev A."/>
            <person name="Bohutskyi P."/>
            <person name="Hill E.A."/>
            <person name="Rabines A."/>
            <person name="Zheng H."/>
            <person name="Allen L.Z."/>
            <person name="Kuo A."/>
            <person name="Grigoriev I.V."/>
            <person name="Allen A.E."/>
            <person name="Hazlebeck D."/>
            <person name="Allen E.E."/>
        </authorList>
    </citation>
    <scope>NUCLEOTIDE SEQUENCE</scope>
    <source>
        <strain evidence="15">Hildebrandi</strain>
    </source>
</reference>
<feature type="coiled-coil region" evidence="12">
    <location>
        <begin position="657"/>
        <end position="748"/>
    </location>
</feature>
<dbReference type="FunFam" id="3.40.50.300:FF:000011">
    <property type="entry name" value="Putative ABC transporter ATP-binding component"/>
    <property type="match status" value="1"/>
</dbReference>
<dbReference type="InterPro" id="IPR003439">
    <property type="entry name" value="ABC_transporter-like_ATP-bd"/>
</dbReference>
<dbReference type="Proteomes" id="UP000693970">
    <property type="component" value="Unassembled WGS sequence"/>
</dbReference>
<dbReference type="InterPro" id="IPR051309">
    <property type="entry name" value="ABCF_ATPase"/>
</dbReference>
<keyword evidence="9" id="KW-0810">Translation regulation</keyword>
<dbReference type="GO" id="GO:0000049">
    <property type="term" value="F:tRNA binding"/>
    <property type="evidence" value="ECO:0007669"/>
    <property type="project" value="UniProtKB-KW"/>
</dbReference>
<keyword evidence="2" id="KW-0963">Cytoplasm</keyword>
<name>A0A9K3Q5J1_9STRA</name>
<evidence type="ECO:0000256" key="9">
    <source>
        <dbReference type="ARBA" id="ARBA00022845"/>
    </source>
</evidence>
<keyword evidence="4" id="KW-0699">rRNA-binding</keyword>
<evidence type="ECO:0000256" key="12">
    <source>
        <dbReference type="SAM" id="Coils"/>
    </source>
</evidence>
<evidence type="ECO:0000256" key="4">
    <source>
        <dbReference type="ARBA" id="ARBA00022730"/>
    </source>
</evidence>
<evidence type="ECO:0000256" key="3">
    <source>
        <dbReference type="ARBA" id="ARBA00022555"/>
    </source>
</evidence>
<organism evidence="15 16">
    <name type="scientific">Nitzschia inconspicua</name>
    <dbReference type="NCBI Taxonomy" id="303405"/>
    <lineage>
        <taxon>Eukaryota</taxon>
        <taxon>Sar</taxon>
        <taxon>Stramenopiles</taxon>
        <taxon>Ochrophyta</taxon>
        <taxon>Bacillariophyta</taxon>
        <taxon>Bacillariophyceae</taxon>
        <taxon>Bacillariophycidae</taxon>
        <taxon>Bacillariales</taxon>
        <taxon>Bacillariaceae</taxon>
        <taxon>Nitzschia</taxon>
    </lineage>
</organism>
<dbReference type="AlphaFoldDB" id="A0A9K3Q5J1"/>
<dbReference type="PANTHER" id="PTHR42855">
    <property type="entry name" value="ABC TRANSPORTER ATP-BINDING SUBUNIT"/>
    <property type="match status" value="1"/>
</dbReference>
<dbReference type="InterPro" id="IPR015856">
    <property type="entry name" value="ABC_transpr_CbiO/EcfA_su"/>
</dbReference>
<evidence type="ECO:0000256" key="2">
    <source>
        <dbReference type="ARBA" id="ARBA00022490"/>
    </source>
</evidence>
<dbReference type="GO" id="GO:0016020">
    <property type="term" value="C:membrane"/>
    <property type="evidence" value="ECO:0007669"/>
    <property type="project" value="InterPro"/>
</dbReference>
<evidence type="ECO:0000256" key="10">
    <source>
        <dbReference type="ARBA" id="ARBA00022884"/>
    </source>
</evidence>
<evidence type="ECO:0000256" key="5">
    <source>
        <dbReference type="ARBA" id="ARBA00022737"/>
    </source>
</evidence>
<dbReference type="PROSITE" id="PS50893">
    <property type="entry name" value="ABC_TRANSPORTER_2"/>
    <property type="match status" value="2"/>
</dbReference>
<dbReference type="SMART" id="SM00382">
    <property type="entry name" value="AAA"/>
    <property type="match status" value="2"/>
</dbReference>
<keyword evidence="8" id="KW-0067">ATP-binding</keyword>
<keyword evidence="3" id="KW-0820">tRNA-binding</keyword>
<feature type="signal peptide" evidence="13">
    <location>
        <begin position="1"/>
        <end position="21"/>
    </location>
</feature>
<dbReference type="InterPro" id="IPR003593">
    <property type="entry name" value="AAA+_ATPase"/>
</dbReference>
<protein>
    <submittedName>
        <fullName evidence="15">ABC transporter ATPase</fullName>
    </submittedName>
</protein>
<dbReference type="CDD" id="cd03225">
    <property type="entry name" value="ABC_cobalt_CbiO_domain1"/>
    <property type="match status" value="1"/>
</dbReference>
<keyword evidence="13" id="KW-0732">Signal</keyword>
<dbReference type="Pfam" id="PF00005">
    <property type="entry name" value="ABC_tran"/>
    <property type="match status" value="2"/>
</dbReference>
<dbReference type="GO" id="GO:0055085">
    <property type="term" value="P:transmembrane transport"/>
    <property type="evidence" value="ECO:0007669"/>
    <property type="project" value="InterPro"/>
</dbReference>
<feature type="domain" description="ABC transporter" evidence="14">
    <location>
        <begin position="433"/>
        <end position="657"/>
    </location>
</feature>
<dbReference type="GO" id="GO:0006417">
    <property type="term" value="P:regulation of translation"/>
    <property type="evidence" value="ECO:0007669"/>
    <property type="project" value="UniProtKB-KW"/>
</dbReference>
<keyword evidence="5" id="KW-0677">Repeat</keyword>
<evidence type="ECO:0000256" key="8">
    <source>
        <dbReference type="ARBA" id="ARBA00022840"/>
    </source>
</evidence>
<keyword evidence="12" id="KW-0175">Coiled coil</keyword>
<keyword evidence="11" id="KW-0648">Protein biosynthesis</keyword>
<keyword evidence="6" id="KW-0547">Nucleotide-binding</keyword>
<evidence type="ECO:0000259" key="14">
    <source>
        <dbReference type="PROSITE" id="PS50893"/>
    </source>
</evidence>
<evidence type="ECO:0000256" key="13">
    <source>
        <dbReference type="SAM" id="SignalP"/>
    </source>
</evidence>
<keyword evidence="1" id="KW-0813">Transport</keyword>
<dbReference type="GO" id="GO:0019843">
    <property type="term" value="F:rRNA binding"/>
    <property type="evidence" value="ECO:0007669"/>
    <property type="project" value="UniProtKB-KW"/>
</dbReference>
<evidence type="ECO:0000256" key="11">
    <source>
        <dbReference type="ARBA" id="ARBA00022917"/>
    </source>
</evidence>
<dbReference type="PANTHER" id="PTHR42855:SF1">
    <property type="entry name" value="ABC TRANSPORTER DOMAIN-CONTAINING PROTEIN"/>
    <property type="match status" value="1"/>
</dbReference>
<evidence type="ECO:0000256" key="7">
    <source>
        <dbReference type="ARBA" id="ARBA00022801"/>
    </source>
</evidence>
<dbReference type="GO" id="GO:0006412">
    <property type="term" value="P:translation"/>
    <property type="evidence" value="ECO:0007669"/>
    <property type="project" value="UniProtKB-KW"/>
</dbReference>
<gene>
    <name evidence="15" type="ORF">IV203_018380</name>
</gene>
<dbReference type="GO" id="GO:0016887">
    <property type="term" value="F:ATP hydrolysis activity"/>
    <property type="evidence" value="ECO:0007669"/>
    <property type="project" value="InterPro"/>
</dbReference>
<evidence type="ECO:0000313" key="15">
    <source>
        <dbReference type="EMBL" id="KAG7372237.1"/>
    </source>
</evidence>
<comment type="caution">
    <text evidence="15">The sequence shown here is derived from an EMBL/GenBank/DDBJ whole genome shotgun (WGS) entry which is preliminary data.</text>
</comment>
<dbReference type="InterPro" id="IPR017871">
    <property type="entry name" value="ABC_transporter-like_CS"/>
</dbReference>
<feature type="chain" id="PRO_5039953743" evidence="13">
    <location>
        <begin position="22"/>
        <end position="764"/>
    </location>
</feature>
<keyword evidence="16" id="KW-1185">Reference proteome</keyword>
<dbReference type="Pfam" id="PF12848">
    <property type="entry name" value="ABC_tran_Xtn"/>
    <property type="match status" value="1"/>
</dbReference>
<keyword evidence="10" id="KW-0694">RNA-binding</keyword>
<dbReference type="CDD" id="cd03221">
    <property type="entry name" value="ABCF_EF-3"/>
    <property type="match status" value="1"/>
</dbReference>
<dbReference type="InterPro" id="IPR032781">
    <property type="entry name" value="ABC_tran_Xtn"/>
</dbReference>
<evidence type="ECO:0000313" key="16">
    <source>
        <dbReference type="Proteomes" id="UP000693970"/>
    </source>
</evidence>
<reference evidence="15" key="2">
    <citation type="submission" date="2021-04" db="EMBL/GenBank/DDBJ databases">
        <authorList>
            <person name="Podell S."/>
        </authorList>
    </citation>
    <scope>NUCLEOTIDE SEQUENCE</scope>
    <source>
        <strain evidence="15">Hildebrandi</strain>
    </source>
</reference>
<dbReference type="EMBL" id="JAGRRH010000003">
    <property type="protein sequence ID" value="KAG7372237.1"/>
    <property type="molecule type" value="Genomic_DNA"/>
</dbReference>
<proteinExistence type="predicted"/>